<protein>
    <submittedName>
        <fullName evidence="1">Uncharacterized protein</fullName>
    </submittedName>
</protein>
<dbReference type="AlphaFoldDB" id="A0A409YK53"/>
<accession>A0A409YK53</accession>
<proteinExistence type="predicted"/>
<gene>
    <name evidence="1" type="ORF">CVT24_012700</name>
</gene>
<dbReference type="InParanoid" id="A0A409YK53"/>
<sequence>MSPIPGPSNQTSSRMIELIASGLAHTSPSSAEVYLRKIIRRVELNETGPKFSPLSISQPDGETVDYVFVSLDGSPDAKESDTQAEILESVRLALDLQPDVEIKWRAAPKNQDLSRAVWFQATDLMPAEALQTNINTHFREHNIQYQNTVIVEELNRVFYTLKYPKDVDGLLETRLTFDDQDFTPHLPHYIQPNFGLEIAVPGLQNLSNAQAKIDRYLQTTYQTSGDDPIVLRSRIELDDSVYCVILPTRDLANRFLSDPFTLLDDSGNQLQRPLYLYDFNSRSVFGSRVPVVLPTIIRLQRQVNQQSIRLQVLASQLTDLYIKQIQFLARYQRSAEVEDYSEDELATGHLLSRVQSSLTLFHSHISILQKSVQLSKSVLAGDGSI</sequence>
<reference evidence="1 2" key="1">
    <citation type="journal article" date="2018" name="Evol. Lett.">
        <title>Horizontal gene cluster transfer increased hallucinogenic mushroom diversity.</title>
        <authorList>
            <person name="Reynolds H.T."/>
            <person name="Vijayakumar V."/>
            <person name="Gluck-Thaler E."/>
            <person name="Korotkin H.B."/>
            <person name="Matheny P.B."/>
            <person name="Slot J.C."/>
        </authorList>
    </citation>
    <scope>NUCLEOTIDE SEQUENCE [LARGE SCALE GENOMIC DNA]</scope>
    <source>
        <strain evidence="1 2">2629</strain>
    </source>
</reference>
<name>A0A409YK53_9AGAR</name>
<evidence type="ECO:0000313" key="1">
    <source>
        <dbReference type="EMBL" id="PPR03431.1"/>
    </source>
</evidence>
<comment type="caution">
    <text evidence="1">The sequence shown here is derived from an EMBL/GenBank/DDBJ whole genome shotgun (WGS) entry which is preliminary data.</text>
</comment>
<dbReference type="Proteomes" id="UP000284842">
    <property type="component" value="Unassembled WGS sequence"/>
</dbReference>
<dbReference type="EMBL" id="NHTK01001066">
    <property type="protein sequence ID" value="PPR03431.1"/>
    <property type="molecule type" value="Genomic_DNA"/>
</dbReference>
<dbReference type="OrthoDB" id="3059749at2759"/>
<evidence type="ECO:0000313" key="2">
    <source>
        <dbReference type="Proteomes" id="UP000284842"/>
    </source>
</evidence>
<organism evidence="1 2">
    <name type="scientific">Panaeolus cyanescens</name>
    <dbReference type="NCBI Taxonomy" id="181874"/>
    <lineage>
        <taxon>Eukaryota</taxon>
        <taxon>Fungi</taxon>
        <taxon>Dikarya</taxon>
        <taxon>Basidiomycota</taxon>
        <taxon>Agaricomycotina</taxon>
        <taxon>Agaricomycetes</taxon>
        <taxon>Agaricomycetidae</taxon>
        <taxon>Agaricales</taxon>
        <taxon>Agaricineae</taxon>
        <taxon>Galeropsidaceae</taxon>
        <taxon>Panaeolus</taxon>
    </lineage>
</organism>
<keyword evidence="2" id="KW-1185">Reference proteome</keyword>